<dbReference type="GO" id="GO:0005524">
    <property type="term" value="F:ATP binding"/>
    <property type="evidence" value="ECO:0007669"/>
    <property type="project" value="UniProtKB-KW"/>
</dbReference>
<evidence type="ECO:0000259" key="11">
    <source>
        <dbReference type="Pfam" id="PF23559"/>
    </source>
</evidence>
<feature type="domain" description="Disease resistance protein winged helix" evidence="11">
    <location>
        <begin position="421"/>
        <end position="494"/>
    </location>
</feature>
<dbReference type="GO" id="GO:0098542">
    <property type="term" value="P:defense response to other organism"/>
    <property type="evidence" value="ECO:0007669"/>
    <property type="project" value="TreeGrafter"/>
</dbReference>
<organism evidence="13 14">
    <name type="scientific">Daucus carota subsp. sativus</name>
    <name type="common">Carrot</name>
    <dbReference type="NCBI Taxonomy" id="79200"/>
    <lineage>
        <taxon>Eukaryota</taxon>
        <taxon>Viridiplantae</taxon>
        <taxon>Streptophyta</taxon>
        <taxon>Embryophyta</taxon>
        <taxon>Tracheophyta</taxon>
        <taxon>Spermatophyta</taxon>
        <taxon>Magnoliopsida</taxon>
        <taxon>eudicotyledons</taxon>
        <taxon>Gunneridae</taxon>
        <taxon>Pentapetalae</taxon>
        <taxon>asterids</taxon>
        <taxon>campanulids</taxon>
        <taxon>Apiales</taxon>
        <taxon>Apiaceae</taxon>
        <taxon>Apioideae</taxon>
        <taxon>Scandiceae</taxon>
        <taxon>Daucinae</taxon>
        <taxon>Daucus</taxon>
        <taxon>Daucus sect. Daucus</taxon>
    </lineage>
</organism>
<evidence type="ECO:0000313" key="13">
    <source>
        <dbReference type="EMBL" id="WOH15081.1"/>
    </source>
</evidence>
<keyword evidence="8" id="KW-0067">ATP-binding</keyword>
<dbReference type="InterPro" id="IPR032675">
    <property type="entry name" value="LRR_dom_sf"/>
</dbReference>
<comment type="similarity">
    <text evidence="2">Belongs to the disease resistance NB-LRR family.</text>
</comment>
<evidence type="ECO:0000256" key="3">
    <source>
        <dbReference type="ARBA" id="ARBA00022490"/>
    </source>
</evidence>
<dbReference type="Pfam" id="PF23559">
    <property type="entry name" value="WHD_DRP"/>
    <property type="match status" value="1"/>
</dbReference>
<keyword evidence="5" id="KW-0677">Repeat</keyword>
<dbReference type="GO" id="GO:0051607">
    <property type="term" value="P:defense response to virus"/>
    <property type="evidence" value="ECO:0007669"/>
    <property type="project" value="UniProtKB-ARBA"/>
</dbReference>
<dbReference type="Gene3D" id="1.20.5.4130">
    <property type="match status" value="1"/>
</dbReference>
<dbReference type="Proteomes" id="UP000077755">
    <property type="component" value="Chromosome 9"/>
</dbReference>
<keyword evidence="6" id="KW-0547">Nucleotide-binding</keyword>
<dbReference type="Pfam" id="PF18052">
    <property type="entry name" value="Rx_N"/>
    <property type="match status" value="1"/>
</dbReference>
<feature type="domain" description="NB-ARC" evidence="9">
    <location>
        <begin position="169"/>
        <end position="340"/>
    </location>
</feature>
<dbReference type="SUPFAM" id="SSF52058">
    <property type="entry name" value="L domain-like"/>
    <property type="match status" value="1"/>
</dbReference>
<dbReference type="CDD" id="cd14798">
    <property type="entry name" value="RX-CC_like"/>
    <property type="match status" value="1"/>
</dbReference>
<evidence type="ECO:0000259" key="10">
    <source>
        <dbReference type="Pfam" id="PF18052"/>
    </source>
</evidence>
<evidence type="ECO:0000313" key="14">
    <source>
        <dbReference type="Proteomes" id="UP000077755"/>
    </source>
</evidence>
<evidence type="ECO:0000256" key="4">
    <source>
        <dbReference type="ARBA" id="ARBA00022614"/>
    </source>
</evidence>
<keyword evidence="4" id="KW-0433">Leucine-rich repeat</keyword>
<sequence length="891" mass="102621">MVDATISFAIEKLGDFIAQEVSIRIGVKDGVRWLKDELVYLQSAVRSAELRQDEEQICNWVNNVRDVAHDAVTILRDFNALQQEQAAVKQGVLDCFRGCVCMYKKEVKLYDIGKDIESLKERIVVIKNRRIEYGIDNILSTPNVQKKQRTLLRTTAILHQVDVVGFKDDFKTLMAELDSEDPSLKVISIHGMGGLGKTSLATKLFNSGELRYFDTRAKVCVSNEYNIIDVLKRIIKSFKGLEHEQYISNMDEHDSLQYLSKLLQCGGRYFALIDDIWDIKAWEQIKIAFPNQKNGSRIIITTRNKIIAQAVEDKCFVHQLRFLREDESWQLFCKRVEPTSLNMEKLGREMVGKCGGLPLAIVVLSGLLVHNMSYEYWLKVKEHIWRHLKEGGSFQIQEVLSLSYSDLSPQMRDCFLYLAKYPEDHVFYPRELKLPWIAEEFISEADEGEGLVLEDLAEDYLNELIDRNLIQVESLQLNGQALTCRVHDLVRELAINIAKDHKLLAVFDLSKHHPNQIQLLEGRLRHVIYNGFGVYLNLLEPKFDALHLHSLTLDNYIGLVELKEMKLMYTMFKNLKVLDMTSVVSDRIPEEIGELVFLKFLGLVGCEKLSQILVIPPSIGKLRRLQTLKGMNYKHYTLPREICELHELRYLDIEISGSLNIGSHQTKLHTLSWIHYKHLLQIDVVNISNLCTLYIHIEEEEYSYSMEFIPSLTSLKTFSIYSPFNSIPTTKPLSTCNRLESVTLFGPMEDPSGLIFLPDSVMDLTLAGSEFREDQMRTLGNLSNLTALELDEVYEGDRIGCNHKAFPSLQILRLRHMHYLEELQVEDGALPSLKSFQTTQCGRLKKIPAPLERNINHGLLHQHKLAHHFQKQCTLHFSRILLDYSIKDRAR</sequence>
<dbReference type="EMBL" id="CP093351">
    <property type="protein sequence ID" value="WOH15081.1"/>
    <property type="molecule type" value="Genomic_DNA"/>
</dbReference>
<dbReference type="GO" id="GO:0043531">
    <property type="term" value="F:ADP binding"/>
    <property type="evidence" value="ECO:0007669"/>
    <property type="project" value="InterPro"/>
</dbReference>
<dbReference type="InterPro" id="IPR058922">
    <property type="entry name" value="WHD_DRP"/>
</dbReference>
<dbReference type="InterPro" id="IPR042197">
    <property type="entry name" value="Apaf_helical"/>
</dbReference>
<dbReference type="Pfam" id="PF23598">
    <property type="entry name" value="LRR_14"/>
    <property type="match status" value="1"/>
</dbReference>
<dbReference type="Gene3D" id="1.10.8.430">
    <property type="entry name" value="Helical domain of apoptotic protease-activating factors"/>
    <property type="match status" value="1"/>
</dbReference>
<evidence type="ECO:0000256" key="5">
    <source>
        <dbReference type="ARBA" id="ARBA00022737"/>
    </source>
</evidence>
<dbReference type="SUPFAM" id="SSF52540">
    <property type="entry name" value="P-loop containing nucleoside triphosphate hydrolases"/>
    <property type="match status" value="1"/>
</dbReference>
<evidence type="ECO:0000256" key="1">
    <source>
        <dbReference type="ARBA" id="ARBA00004496"/>
    </source>
</evidence>
<keyword evidence="14" id="KW-1185">Reference proteome</keyword>
<keyword evidence="7" id="KW-0611">Plant defense</keyword>
<dbReference type="InterPro" id="IPR027417">
    <property type="entry name" value="P-loop_NTPase"/>
</dbReference>
<dbReference type="PANTHER" id="PTHR23155">
    <property type="entry name" value="DISEASE RESISTANCE PROTEIN RP"/>
    <property type="match status" value="1"/>
</dbReference>
<dbReference type="InterPro" id="IPR041118">
    <property type="entry name" value="Rx_N"/>
</dbReference>
<evidence type="ECO:0000256" key="2">
    <source>
        <dbReference type="ARBA" id="ARBA00008894"/>
    </source>
</evidence>
<dbReference type="InterPro" id="IPR038005">
    <property type="entry name" value="RX-like_CC"/>
</dbReference>
<dbReference type="FunFam" id="1.10.10.10:FF:000322">
    <property type="entry name" value="Probable disease resistance protein At1g63360"/>
    <property type="match status" value="1"/>
</dbReference>
<dbReference type="InterPro" id="IPR002182">
    <property type="entry name" value="NB-ARC"/>
</dbReference>
<dbReference type="Gene3D" id="3.40.50.300">
    <property type="entry name" value="P-loop containing nucleotide triphosphate hydrolases"/>
    <property type="match status" value="1"/>
</dbReference>
<evidence type="ECO:0000259" key="12">
    <source>
        <dbReference type="Pfam" id="PF23598"/>
    </source>
</evidence>
<evidence type="ECO:0000256" key="8">
    <source>
        <dbReference type="ARBA" id="ARBA00022840"/>
    </source>
</evidence>
<protein>
    <recommendedName>
        <fullName evidence="15">NB-ARC domain-containing protein</fullName>
    </recommendedName>
</protein>
<accession>A0AAF1BIC9</accession>
<reference evidence="13" key="1">
    <citation type="journal article" date="2016" name="Nat. Genet.">
        <title>A high-quality carrot genome assembly provides new insights into carotenoid accumulation and asterid genome evolution.</title>
        <authorList>
            <person name="Iorizzo M."/>
            <person name="Ellison S."/>
            <person name="Senalik D."/>
            <person name="Zeng P."/>
            <person name="Satapoomin P."/>
            <person name="Huang J."/>
            <person name="Bowman M."/>
            <person name="Iovene M."/>
            <person name="Sanseverino W."/>
            <person name="Cavagnaro P."/>
            <person name="Yildiz M."/>
            <person name="Macko-Podgorni A."/>
            <person name="Moranska E."/>
            <person name="Grzebelus E."/>
            <person name="Grzebelus D."/>
            <person name="Ashrafi H."/>
            <person name="Zheng Z."/>
            <person name="Cheng S."/>
            <person name="Spooner D."/>
            <person name="Van Deynze A."/>
            <person name="Simon P."/>
        </authorList>
    </citation>
    <scope>NUCLEOTIDE SEQUENCE</scope>
    <source>
        <tissue evidence="13">Leaf</tissue>
    </source>
</reference>
<dbReference type="InterPro" id="IPR044974">
    <property type="entry name" value="Disease_R_plants"/>
</dbReference>
<dbReference type="FunFam" id="3.40.50.300:FF:001091">
    <property type="entry name" value="Probable disease resistance protein At1g61300"/>
    <property type="match status" value="1"/>
</dbReference>
<dbReference type="PANTHER" id="PTHR23155:SF1152">
    <property type="entry name" value="AAA+ ATPASE DOMAIN-CONTAINING PROTEIN"/>
    <property type="match status" value="1"/>
</dbReference>
<dbReference type="AlphaFoldDB" id="A0AAF1BIC9"/>
<evidence type="ECO:0008006" key="15">
    <source>
        <dbReference type="Google" id="ProtNLM"/>
    </source>
</evidence>
<dbReference type="Pfam" id="PF00931">
    <property type="entry name" value="NB-ARC"/>
    <property type="match status" value="1"/>
</dbReference>
<feature type="domain" description="Disease resistance N-terminal" evidence="10">
    <location>
        <begin position="6"/>
        <end position="85"/>
    </location>
</feature>
<reference evidence="13" key="2">
    <citation type="submission" date="2022-03" db="EMBL/GenBank/DDBJ databases">
        <title>Draft title - Genomic analysis of global carrot germplasm unveils the trajectory of domestication and the origin of high carotenoid orange carrot.</title>
        <authorList>
            <person name="Iorizzo M."/>
            <person name="Ellison S."/>
            <person name="Senalik D."/>
            <person name="Macko-Podgorni A."/>
            <person name="Grzebelus D."/>
            <person name="Bostan H."/>
            <person name="Rolling W."/>
            <person name="Curaba J."/>
            <person name="Simon P."/>
        </authorList>
    </citation>
    <scope>NUCLEOTIDE SEQUENCE</scope>
    <source>
        <tissue evidence="13">Leaf</tissue>
    </source>
</reference>
<gene>
    <name evidence="13" type="ORF">DCAR_0934616</name>
</gene>
<dbReference type="InterPro" id="IPR055414">
    <property type="entry name" value="LRR_R13L4/SHOC2-like"/>
</dbReference>
<proteinExistence type="inferred from homology"/>
<feature type="domain" description="Disease resistance R13L4/SHOC-2-like LRR" evidence="12">
    <location>
        <begin position="568"/>
        <end position="839"/>
    </location>
</feature>
<evidence type="ECO:0000256" key="7">
    <source>
        <dbReference type="ARBA" id="ARBA00022821"/>
    </source>
</evidence>
<evidence type="ECO:0000259" key="9">
    <source>
        <dbReference type="Pfam" id="PF00931"/>
    </source>
</evidence>
<dbReference type="PRINTS" id="PR00364">
    <property type="entry name" value="DISEASERSIST"/>
</dbReference>
<name>A0AAF1BIC9_DAUCS</name>
<evidence type="ECO:0000256" key="6">
    <source>
        <dbReference type="ARBA" id="ARBA00022741"/>
    </source>
</evidence>
<comment type="subcellular location">
    <subcellularLocation>
        <location evidence="1">Cytoplasm</location>
    </subcellularLocation>
</comment>
<keyword evidence="3" id="KW-0963">Cytoplasm</keyword>
<dbReference type="Gene3D" id="3.80.10.10">
    <property type="entry name" value="Ribonuclease Inhibitor"/>
    <property type="match status" value="1"/>
</dbReference>